<keyword evidence="3" id="KW-1185">Reference proteome</keyword>
<accession>A0A7Y0AVW9</accession>
<sequence>MKQTDLILLCGLLPYEEGVSRIADTVQNSACAVHQHEAGNEKPEQNQYAGNSASRQGGKHRSKYPGAKDKVAAKVLRLPREHTSKVTPQGAFGARLDLRTLDFSLQPFAFDHAQISQQPILKAFPGHSMQAPFDTNVPKEVVSTFRNFNLYASSDATNLNHA</sequence>
<evidence type="ECO:0000313" key="3">
    <source>
        <dbReference type="Proteomes" id="UP000541470"/>
    </source>
</evidence>
<dbReference type="AlphaFoldDB" id="A0A7Y0AVW9"/>
<protein>
    <submittedName>
        <fullName evidence="2">Uncharacterized protein</fullName>
    </submittedName>
</protein>
<dbReference type="RefSeq" id="WP_169589824.1">
    <property type="nucleotide sequence ID" value="NZ_JABBGK010000002.1"/>
</dbReference>
<feature type="region of interest" description="Disordered" evidence="1">
    <location>
        <begin position="34"/>
        <end position="66"/>
    </location>
</feature>
<evidence type="ECO:0000313" key="2">
    <source>
        <dbReference type="EMBL" id="NML74439.1"/>
    </source>
</evidence>
<feature type="compositionally biased region" description="Polar residues" evidence="1">
    <location>
        <begin position="45"/>
        <end position="55"/>
    </location>
</feature>
<name>A0A7Y0AVW9_9HYPH</name>
<evidence type="ECO:0000256" key="1">
    <source>
        <dbReference type="SAM" id="MobiDB-lite"/>
    </source>
</evidence>
<proteinExistence type="predicted"/>
<dbReference type="Proteomes" id="UP000541470">
    <property type="component" value="Unassembled WGS sequence"/>
</dbReference>
<comment type="caution">
    <text evidence="2">The sequence shown here is derived from an EMBL/GenBank/DDBJ whole genome shotgun (WGS) entry which is preliminary data.</text>
</comment>
<organism evidence="2 3">
    <name type="scientific">Rhizobium terricola</name>
    <dbReference type="NCBI Taxonomy" id="2728849"/>
    <lineage>
        <taxon>Bacteria</taxon>
        <taxon>Pseudomonadati</taxon>
        <taxon>Pseudomonadota</taxon>
        <taxon>Alphaproteobacteria</taxon>
        <taxon>Hyphomicrobiales</taxon>
        <taxon>Rhizobiaceae</taxon>
        <taxon>Rhizobium/Agrobacterium group</taxon>
        <taxon>Rhizobium</taxon>
    </lineage>
</organism>
<reference evidence="2 3" key="1">
    <citation type="submission" date="2020-04" db="EMBL/GenBank/DDBJ databases">
        <title>Rhizobium sp. S-51 isolated from soil.</title>
        <authorList>
            <person name="Dahal R.H."/>
        </authorList>
    </citation>
    <scope>NUCLEOTIDE SEQUENCE [LARGE SCALE GENOMIC DNA]</scope>
    <source>
        <strain evidence="2 3">S-51</strain>
    </source>
</reference>
<dbReference type="EMBL" id="JABBGK010000002">
    <property type="protein sequence ID" value="NML74439.1"/>
    <property type="molecule type" value="Genomic_DNA"/>
</dbReference>
<gene>
    <name evidence="2" type="ORF">HHL25_09925</name>
</gene>
<feature type="compositionally biased region" description="Basic and acidic residues" evidence="1">
    <location>
        <begin position="34"/>
        <end position="44"/>
    </location>
</feature>